<feature type="binding site" evidence="14">
    <location>
        <position position="594"/>
    </location>
    <ligand>
        <name>Mn(2+)</name>
        <dbReference type="ChEBI" id="CHEBI:29035"/>
    </ligand>
</feature>
<dbReference type="InterPro" id="IPR050646">
    <property type="entry name" value="Cas1"/>
</dbReference>
<comment type="cofactor">
    <cofactor evidence="14">
        <name>Mg(2+)</name>
        <dbReference type="ChEBI" id="CHEBI:18420"/>
    </cofactor>
    <cofactor evidence="14">
        <name>Mn(2+)</name>
        <dbReference type="ChEBI" id="CHEBI:29035"/>
    </cofactor>
</comment>
<keyword evidence="7" id="KW-0408">Iron</keyword>
<dbReference type="InterPro" id="IPR002729">
    <property type="entry name" value="CRISPR-assoc_Cas1"/>
</dbReference>
<dbReference type="GO" id="GO:0004519">
    <property type="term" value="F:endonuclease activity"/>
    <property type="evidence" value="ECO:0007669"/>
    <property type="project" value="UniProtKB-UniRule"/>
</dbReference>
<evidence type="ECO:0000256" key="11">
    <source>
        <dbReference type="ARBA" id="ARBA00023211"/>
    </source>
</evidence>
<keyword evidence="6 14" id="KW-0460">Magnesium</keyword>
<dbReference type="GO" id="GO:0003677">
    <property type="term" value="F:DNA binding"/>
    <property type="evidence" value="ECO:0007669"/>
    <property type="project" value="UniProtKB-KW"/>
</dbReference>
<keyword evidence="10 14" id="KW-0238">DNA-binding</keyword>
<evidence type="ECO:0000313" key="17">
    <source>
        <dbReference type="EMBL" id="PHQ36276.1"/>
    </source>
</evidence>
<dbReference type="Gene3D" id="3.90.320.10">
    <property type="match status" value="2"/>
</dbReference>
<dbReference type="OrthoDB" id="9803119at2"/>
<reference evidence="17 18" key="1">
    <citation type="submission" date="2017-06" db="EMBL/GenBank/DDBJ databases">
        <title>Description of Rhodopirellula bahusiensis sp. nov.</title>
        <authorList>
            <person name="Kizina J."/>
            <person name="Harder J."/>
        </authorList>
    </citation>
    <scope>NUCLEOTIDE SEQUENCE [LARGE SCALE GENOMIC DNA]</scope>
    <source>
        <strain evidence="17 18">SWK21</strain>
    </source>
</reference>
<evidence type="ECO:0000256" key="8">
    <source>
        <dbReference type="ARBA" id="ARBA00023014"/>
    </source>
</evidence>
<dbReference type="NCBIfam" id="TIGR00372">
    <property type="entry name" value="cas4"/>
    <property type="match status" value="1"/>
</dbReference>
<dbReference type="Gene3D" id="3.100.10.20">
    <property type="entry name" value="CRISPR-associated endonuclease Cas1, N-terminal domain"/>
    <property type="match status" value="1"/>
</dbReference>
<evidence type="ECO:0000256" key="9">
    <source>
        <dbReference type="ARBA" id="ARBA00023118"/>
    </source>
</evidence>
<dbReference type="InterPro" id="IPR011604">
    <property type="entry name" value="PDDEXK-like_dom_sf"/>
</dbReference>
<comment type="similarity">
    <text evidence="14">Belongs to the CRISPR-associated endonuclease Cas1 family.</text>
</comment>
<accession>A0A2G1WB90</accession>
<dbReference type="Proteomes" id="UP000225740">
    <property type="component" value="Unassembled WGS sequence"/>
</dbReference>
<dbReference type="InterPro" id="IPR022765">
    <property type="entry name" value="Dna2/Cas4_DUF83"/>
</dbReference>
<evidence type="ECO:0000256" key="6">
    <source>
        <dbReference type="ARBA" id="ARBA00022842"/>
    </source>
</evidence>
<dbReference type="InterPro" id="IPR042211">
    <property type="entry name" value="CRISPR-assoc_Cas1_N"/>
</dbReference>
<evidence type="ECO:0000256" key="14">
    <source>
        <dbReference type="HAMAP-Rule" id="MF_01470"/>
    </source>
</evidence>
<keyword evidence="8" id="KW-0411">Iron-sulfur</keyword>
<keyword evidence="1 14" id="KW-0540">Nuclease</keyword>
<evidence type="ECO:0000256" key="1">
    <source>
        <dbReference type="ARBA" id="ARBA00022722"/>
    </source>
</evidence>
<feature type="binding site" evidence="14">
    <location>
        <position position="579"/>
    </location>
    <ligand>
        <name>Mn(2+)</name>
        <dbReference type="ChEBI" id="CHEBI:29035"/>
    </ligand>
</feature>
<keyword evidence="9 14" id="KW-0051">Antiviral defense</keyword>
<evidence type="ECO:0000256" key="4">
    <source>
        <dbReference type="ARBA" id="ARBA00022801"/>
    </source>
</evidence>
<dbReference type="PANTHER" id="PTHR34353:SF2">
    <property type="entry name" value="CRISPR-ASSOCIATED ENDONUCLEASE CAS1 1"/>
    <property type="match status" value="1"/>
</dbReference>
<dbReference type="Pfam" id="PF01930">
    <property type="entry name" value="Cas_Cas4"/>
    <property type="match status" value="1"/>
</dbReference>
<feature type="compositionally biased region" description="Acidic residues" evidence="15">
    <location>
        <begin position="129"/>
        <end position="138"/>
    </location>
</feature>
<dbReference type="GO" id="GO:0051607">
    <property type="term" value="P:defense response to virus"/>
    <property type="evidence" value="ECO:0007669"/>
    <property type="project" value="UniProtKB-UniRule"/>
</dbReference>
<keyword evidence="5" id="KW-0269">Exonuclease</keyword>
<comment type="catalytic activity">
    <reaction evidence="12">
        <text>exonucleolytic cleavage in the 5'- to 3'-direction to yield nucleoside 3'-phosphates.</text>
        <dbReference type="EC" id="3.1.12.1"/>
    </reaction>
</comment>
<protein>
    <recommendedName>
        <fullName evidence="14">CRISPR-associated endonuclease Cas1</fullName>
        <ecNumber evidence="14">3.1.-.-</ecNumber>
    </recommendedName>
</protein>
<dbReference type="Gene3D" id="1.20.120.920">
    <property type="entry name" value="CRISPR-associated endonuclease Cas1, C-terminal domain"/>
    <property type="match status" value="1"/>
</dbReference>
<proteinExistence type="inferred from homology"/>
<feature type="domain" description="DUF83" evidence="16">
    <location>
        <begin position="178"/>
        <end position="307"/>
    </location>
</feature>
<dbReference type="AlphaFoldDB" id="A0A2G1WB90"/>
<dbReference type="HAMAP" id="MF_01470">
    <property type="entry name" value="Cas1"/>
    <property type="match status" value="1"/>
</dbReference>
<dbReference type="EC" id="3.1.-.-" evidence="14"/>
<evidence type="ECO:0000256" key="2">
    <source>
        <dbReference type="ARBA" id="ARBA00022723"/>
    </source>
</evidence>
<dbReference type="PANTHER" id="PTHR34353">
    <property type="entry name" value="CRISPR-ASSOCIATED ENDONUCLEASE CAS1 1"/>
    <property type="match status" value="1"/>
</dbReference>
<evidence type="ECO:0000256" key="5">
    <source>
        <dbReference type="ARBA" id="ARBA00022839"/>
    </source>
</evidence>
<dbReference type="InterPro" id="IPR042206">
    <property type="entry name" value="CRISPR-assoc_Cas1_C"/>
</dbReference>
<organism evidence="17 18">
    <name type="scientific">Rhodopirellula bahusiensis</name>
    <dbReference type="NCBI Taxonomy" id="2014065"/>
    <lineage>
        <taxon>Bacteria</taxon>
        <taxon>Pseudomonadati</taxon>
        <taxon>Planctomycetota</taxon>
        <taxon>Planctomycetia</taxon>
        <taxon>Pirellulales</taxon>
        <taxon>Pirellulaceae</taxon>
        <taxon>Rhodopirellula</taxon>
    </lineage>
</organism>
<feature type="binding site" evidence="14">
    <location>
        <position position="497"/>
    </location>
    <ligand>
        <name>Mn(2+)</name>
        <dbReference type="ChEBI" id="CHEBI:29035"/>
    </ligand>
</feature>
<comment type="subunit">
    <text evidence="13 14">Homodimer, forms a heterotetramer with a Cas2 homodimer.</text>
</comment>
<keyword evidence="3 14" id="KW-0255">Endonuclease</keyword>
<keyword evidence="11 14" id="KW-0464">Manganese</keyword>
<dbReference type="GO" id="GO:0043571">
    <property type="term" value="P:maintenance of CRISPR repeat elements"/>
    <property type="evidence" value="ECO:0007669"/>
    <property type="project" value="UniProtKB-UniRule"/>
</dbReference>
<comment type="function">
    <text evidence="14">CRISPR (clustered regularly interspaced short palindromic repeat), is an adaptive immune system that provides protection against mobile genetic elements (viruses, transposable elements and conjugative plasmids). CRISPR clusters contain spacers, sequences complementary to antecedent mobile elements, and target invading nucleic acids. CRISPR clusters are transcribed and processed into CRISPR RNA (crRNA). Acts as a dsDNA endonuclease. Involved in the integration of spacer DNA into the CRISPR cassette.</text>
</comment>
<keyword evidence="4 14" id="KW-0378">Hydrolase</keyword>
<dbReference type="EMBL" id="NIZW01000003">
    <property type="protein sequence ID" value="PHQ36276.1"/>
    <property type="molecule type" value="Genomic_DNA"/>
</dbReference>
<dbReference type="NCBIfam" id="TIGR00287">
    <property type="entry name" value="cas1"/>
    <property type="match status" value="1"/>
</dbReference>
<keyword evidence="18" id="KW-1185">Reference proteome</keyword>
<feature type="region of interest" description="Disordered" evidence="15">
    <location>
        <begin position="109"/>
        <end position="173"/>
    </location>
</feature>
<feature type="region of interest" description="Disordered" evidence="15">
    <location>
        <begin position="1"/>
        <end position="24"/>
    </location>
</feature>
<evidence type="ECO:0000256" key="10">
    <source>
        <dbReference type="ARBA" id="ARBA00023125"/>
    </source>
</evidence>
<feature type="compositionally biased region" description="Basic and acidic residues" evidence="15">
    <location>
        <begin position="153"/>
        <end position="165"/>
    </location>
</feature>
<name>A0A2G1WB90_9BACT</name>
<sequence length="687" mass="77418">MIRSTDHELHDSPSVSESTDDPKRTEKFTEYLPVRMINEFVYCPRLFYLMHVEGQFADSYETIDGGIVHRRVDSGNGHLPSVNEPAPSNDLSFAAEELDDPPADALMEQLPQPKRKRRKHIQPPTLFVDPEDDSEDDTSSPVDDASPNSSRPPSKEHGAETANDREQEDESPATIHARSVTLSSDALGVIGKLDLVEATGDVATPVDYKRGRPKKMSDGSLDAWPPEKVQISLQAALLRDNGYRVNEGVLYFNTTRQRVVVRLDSELENQTAKAIQNARQLFESRQIPAPLEDSPKCAKCSLLKICLPDETRSLMPVIHEHDADAPPATSDVAVRPMITARDERRPLYLNQQGLMIGKKDDLLIVKEDRKVIQQVRLREINQLSLFGNIQLSTQAVQHLLHMNIPVAYFTRRGWFYGTTQPLGVKNILVRREQFRKADDPVTCLRLARELVRGKIRNSRTLLMRNHVEPPRTVLAELKRLSERVLKADSLASLLGLEGTAARIYFSQFTGMLKVKCDIETDPGSALSERRPAFDFRGRNRRPPRDPVNALLSLAYSLLTKDCTIASTIVGLDPYLGFYHQVKPGKPALALDLMEPFRPLIAESVVLTAINNRMVIPEHFIVAGKSVVLSDAGRKGFLMAYEQRMDALVTHPLFGYRVSYRRLLEIQTRLLGRWLTGEISEYPVFITR</sequence>
<evidence type="ECO:0000256" key="12">
    <source>
        <dbReference type="ARBA" id="ARBA00033996"/>
    </source>
</evidence>
<evidence type="ECO:0000256" key="13">
    <source>
        <dbReference type="ARBA" id="ARBA00038592"/>
    </source>
</evidence>
<dbReference type="CDD" id="cd09634">
    <property type="entry name" value="Cas1_I-II-III"/>
    <property type="match status" value="1"/>
</dbReference>
<feature type="region of interest" description="Disordered" evidence="15">
    <location>
        <begin position="75"/>
        <end position="94"/>
    </location>
</feature>
<dbReference type="RefSeq" id="WP_099259905.1">
    <property type="nucleotide sequence ID" value="NZ_NIZW01000003.1"/>
</dbReference>
<dbReference type="Pfam" id="PF01867">
    <property type="entry name" value="Cas_Cas1"/>
    <property type="match status" value="1"/>
</dbReference>
<keyword evidence="2 14" id="KW-0479">Metal-binding</keyword>
<gene>
    <name evidence="14" type="primary">cas1</name>
    <name evidence="17" type="ORF">CEE69_06415</name>
</gene>
<dbReference type="InterPro" id="IPR013343">
    <property type="entry name" value="CRISPR-assoc_prot_Cas4"/>
</dbReference>
<evidence type="ECO:0000256" key="3">
    <source>
        <dbReference type="ARBA" id="ARBA00022759"/>
    </source>
</evidence>
<evidence type="ECO:0000256" key="15">
    <source>
        <dbReference type="SAM" id="MobiDB-lite"/>
    </source>
</evidence>
<evidence type="ECO:0000256" key="7">
    <source>
        <dbReference type="ARBA" id="ARBA00023004"/>
    </source>
</evidence>
<evidence type="ECO:0000313" key="18">
    <source>
        <dbReference type="Proteomes" id="UP000225740"/>
    </source>
</evidence>
<evidence type="ECO:0000259" key="16">
    <source>
        <dbReference type="Pfam" id="PF01930"/>
    </source>
</evidence>
<dbReference type="GO" id="GO:0004527">
    <property type="term" value="F:exonuclease activity"/>
    <property type="evidence" value="ECO:0007669"/>
    <property type="project" value="UniProtKB-KW"/>
</dbReference>
<dbReference type="GO" id="GO:0051536">
    <property type="term" value="F:iron-sulfur cluster binding"/>
    <property type="evidence" value="ECO:0007669"/>
    <property type="project" value="UniProtKB-KW"/>
</dbReference>
<feature type="compositionally biased region" description="Basic and acidic residues" evidence="15">
    <location>
        <begin position="1"/>
        <end position="11"/>
    </location>
</feature>
<dbReference type="GeneID" id="90607850"/>
<comment type="caution">
    <text evidence="17">The sequence shown here is derived from an EMBL/GenBank/DDBJ whole genome shotgun (WGS) entry which is preliminary data.</text>
</comment>
<dbReference type="GO" id="GO:0046872">
    <property type="term" value="F:metal ion binding"/>
    <property type="evidence" value="ECO:0007669"/>
    <property type="project" value="UniProtKB-UniRule"/>
</dbReference>